<protein>
    <submittedName>
        <fullName evidence="1">Uncharacterized protein</fullName>
    </submittedName>
</protein>
<accession>A0A937FZE0</accession>
<name>A0A937FZE0_9BACT</name>
<dbReference type="Proteomes" id="UP000614216">
    <property type="component" value="Unassembled WGS sequence"/>
</dbReference>
<dbReference type="AlphaFoldDB" id="A0A937FZE0"/>
<organism evidence="1 2">
    <name type="scientific">Fulvivirga marina</name>
    <dbReference type="NCBI Taxonomy" id="2494733"/>
    <lineage>
        <taxon>Bacteria</taxon>
        <taxon>Pseudomonadati</taxon>
        <taxon>Bacteroidota</taxon>
        <taxon>Cytophagia</taxon>
        <taxon>Cytophagales</taxon>
        <taxon>Fulvivirgaceae</taxon>
        <taxon>Fulvivirga</taxon>
    </lineage>
</organism>
<dbReference type="EMBL" id="JAEUGD010000018">
    <property type="protein sequence ID" value="MBL6445691.1"/>
    <property type="molecule type" value="Genomic_DNA"/>
</dbReference>
<sequence>MKTQLNNNQVMQLRSMIRVALQHCDRSVTPNFCQMLSSPESYKKAESMVLNYAIKNEVSIGAAISQLESEMT</sequence>
<keyword evidence="2" id="KW-1185">Reference proteome</keyword>
<proteinExistence type="predicted"/>
<reference evidence="1" key="1">
    <citation type="submission" date="2021-01" db="EMBL/GenBank/DDBJ databases">
        <title>Fulvivirga kasyanovii gen. nov., sp nov., a novel member of the phylum Bacteroidetes isolated from seawater in a mussel farm.</title>
        <authorList>
            <person name="Zhao L.-H."/>
            <person name="Wang Z.-J."/>
        </authorList>
    </citation>
    <scope>NUCLEOTIDE SEQUENCE</scope>
    <source>
        <strain evidence="1">29W222</strain>
    </source>
</reference>
<dbReference type="RefSeq" id="WP_202855234.1">
    <property type="nucleotide sequence ID" value="NZ_JAEUGD010000018.1"/>
</dbReference>
<evidence type="ECO:0000313" key="2">
    <source>
        <dbReference type="Proteomes" id="UP000614216"/>
    </source>
</evidence>
<gene>
    <name evidence="1" type="ORF">JMN32_05185</name>
</gene>
<evidence type="ECO:0000313" key="1">
    <source>
        <dbReference type="EMBL" id="MBL6445691.1"/>
    </source>
</evidence>
<comment type="caution">
    <text evidence="1">The sequence shown here is derived from an EMBL/GenBank/DDBJ whole genome shotgun (WGS) entry which is preliminary data.</text>
</comment>